<keyword evidence="3" id="KW-0804">Transcription</keyword>
<evidence type="ECO:0000256" key="2">
    <source>
        <dbReference type="ARBA" id="ARBA00023125"/>
    </source>
</evidence>
<feature type="region of interest" description="Disordered" evidence="5">
    <location>
        <begin position="429"/>
        <end position="451"/>
    </location>
</feature>
<dbReference type="SMART" id="SM00448">
    <property type="entry name" value="REC"/>
    <property type="match status" value="1"/>
</dbReference>
<dbReference type="InterPro" id="IPR001789">
    <property type="entry name" value="Sig_transdc_resp-reg_receiver"/>
</dbReference>
<keyword evidence="2" id="KW-0238">DNA-binding</keyword>
<dbReference type="InterPro" id="IPR018060">
    <property type="entry name" value="HTH_AraC"/>
</dbReference>
<dbReference type="PANTHER" id="PTHR43280">
    <property type="entry name" value="ARAC-FAMILY TRANSCRIPTIONAL REGULATOR"/>
    <property type="match status" value="1"/>
</dbReference>
<comment type="caution">
    <text evidence="8">The sequence shown here is derived from an EMBL/GenBank/DDBJ whole genome shotgun (WGS) entry which is preliminary data.</text>
</comment>
<dbReference type="PROSITE" id="PS01124">
    <property type="entry name" value="HTH_ARAC_FAMILY_2"/>
    <property type="match status" value="1"/>
</dbReference>
<evidence type="ECO:0000256" key="1">
    <source>
        <dbReference type="ARBA" id="ARBA00023015"/>
    </source>
</evidence>
<dbReference type="Proteomes" id="UP001493487">
    <property type="component" value="Unassembled WGS sequence"/>
</dbReference>
<dbReference type="Gene3D" id="3.40.50.2300">
    <property type="match status" value="1"/>
</dbReference>
<feature type="modified residue" description="4-aspartylphosphate" evidence="4">
    <location>
        <position position="55"/>
    </location>
</feature>
<proteinExistence type="predicted"/>
<accession>A0ABV1L2F0</accession>
<evidence type="ECO:0000256" key="5">
    <source>
        <dbReference type="SAM" id="MobiDB-lite"/>
    </source>
</evidence>
<keyword evidence="4" id="KW-0597">Phosphoprotein</keyword>
<dbReference type="Pfam" id="PF12833">
    <property type="entry name" value="HTH_18"/>
    <property type="match status" value="1"/>
</dbReference>
<evidence type="ECO:0000256" key="4">
    <source>
        <dbReference type="PROSITE-ProRule" id="PRU00169"/>
    </source>
</evidence>
<dbReference type="PRINTS" id="PR00032">
    <property type="entry name" value="HTHARAC"/>
</dbReference>
<dbReference type="CDD" id="cd17536">
    <property type="entry name" value="REC_YesN-like"/>
    <property type="match status" value="1"/>
</dbReference>
<evidence type="ECO:0000256" key="3">
    <source>
        <dbReference type="ARBA" id="ARBA00023163"/>
    </source>
</evidence>
<evidence type="ECO:0000259" key="7">
    <source>
        <dbReference type="PROSITE" id="PS50110"/>
    </source>
</evidence>
<dbReference type="PROSITE" id="PS50110">
    <property type="entry name" value="RESPONSE_REGULATORY"/>
    <property type="match status" value="1"/>
</dbReference>
<keyword evidence="1" id="KW-0805">Transcription regulation</keyword>
<sequence>MYRMIIVDDLPVIVDRIARLIGSQINLRLELYQAYSGQEALRIATQVHVDIVLTDIRMPGMDGMELLREIRRHRPRCKVIFLTSYNEFQYAKEAISGGGFDFLLKFDSDASIIRSVEKAVAVTEGEYETMHLLQEAELRQQQLLAFLQEQFVHDLLSGSANPDTDHLAERLQELKVGLSASFPVYVLVARMDEPSDAISPSERKRKMDTVRNRAARLLSGQAETISVAFGESQAVWLLQPKEGFNARTCGEVSEAVREQWSASLFRLLEQIQSACREECKLSLILSDKSVPWSDLREAFESLQSLLRRHAAAGREARLTDRSAREIKEPGKPKAVVWLNDYIRQHLGDDLSMTRLAEIVNLNPAYLSRLYIQTTGTAISDYINALRLDKAKEQLAQTHLKVYEIAGQLGYDSALSFVRFFKKHMNMTPQEYREQTMPPAESYKKENKSDPK</sequence>
<gene>
    <name evidence="8" type="ORF">QJS35_29465</name>
</gene>
<dbReference type="SMART" id="SM00342">
    <property type="entry name" value="HTH_ARAC"/>
    <property type="match status" value="1"/>
</dbReference>
<keyword evidence="9" id="KW-1185">Reference proteome</keyword>
<name>A0ABV1L2F0_9BACL</name>
<feature type="compositionally biased region" description="Basic and acidic residues" evidence="5">
    <location>
        <begin position="441"/>
        <end position="451"/>
    </location>
</feature>
<dbReference type="SUPFAM" id="SSF52172">
    <property type="entry name" value="CheY-like"/>
    <property type="match status" value="1"/>
</dbReference>
<evidence type="ECO:0000313" key="9">
    <source>
        <dbReference type="Proteomes" id="UP001493487"/>
    </source>
</evidence>
<dbReference type="InterPro" id="IPR011006">
    <property type="entry name" value="CheY-like_superfamily"/>
</dbReference>
<dbReference type="Pfam" id="PF00072">
    <property type="entry name" value="Response_reg"/>
    <property type="match status" value="1"/>
</dbReference>
<protein>
    <submittedName>
        <fullName evidence="8">Response regulator</fullName>
    </submittedName>
</protein>
<dbReference type="InterPro" id="IPR009057">
    <property type="entry name" value="Homeodomain-like_sf"/>
</dbReference>
<dbReference type="RefSeq" id="WP_232184533.1">
    <property type="nucleotide sequence ID" value="NZ_JAIOAP010000003.1"/>
</dbReference>
<dbReference type="PANTHER" id="PTHR43280:SF10">
    <property type="entry name" value="REGULATORY PROTEIN POCR"/>
    <property type="match status" value="1"/>
</dbReference>
<evidence type="ECO:0000259" key="6">
    <source>
        <dbReference type="PROSITE" id="PS01124"/>
    </source>
</evidence>
<dbReference type="SUPFAM" id="SSF46689">
    <property type="entry name" value="Homeodomain-like"/>
    <property type="match status" value="2"/>
</dbReference>
<feature type="domain" description="HTH araC/xylS-type" evidence="6">
    <location>
        <begin position="336"/>
        <end position="434"/>
    </location>
</feature>
<dbReference type="InterPro" id="IPR020449">
    <property type="entry name" value="Tscrpt_reg_AraC-type_HTH"/>
</dbReference>
<organism evidence="8 9">
    <name type="scientific">Cohnella silvisoli</name>
    <dbReference type="NCBI Taxonomy" id="2873699"/>
    <lineage>
        <taxon>Bacteria</taxon>
        <taxon>Bacillati</taxon>
        <taxon>Bacillota</taxon>
        <taxon>Bacilli</taxon>
        <taxon>Bacillales</taxon>
        <taxon>Paenibacillaceae</taxon>
        <taxon>Cohnella</taxon>
    </lineage>
</organism>
<dbReference type="EMBL" id="JASKHM010000022">
    <property type="protein sequence ID" value="MEQ4486509.1"/>
    <property type="molecule type" value="Genomic_DNA"/>
</dbReference>
<dbReference type="Gene3D" id="1.10.10.60">
    <property type="entry name" value="Homeodomain-like"/>
    <property type="match status" value="2"/>
</dbReference>
<feature type="domain" description="Response regulatory" evidence="7">
    <location>
        <begin position="3"/>
        <end position="120"/>
    </location>
</feature>
<reference evidence="8 9" key="1">
    <citation type="journal article" date="2023" name="Genome Announc.">
        <title>Pan-Genome Analyses of the Genus Cohnella and Proposal of the Novel Species Cohnella silvisoli sp. nov., Isolated from Forest Soil.</title>
        <authorList>
            <person name="Wang C."/>
            <person name="Mao L."/>
            <person name="Bao G."/>
            <person name="Zhu H."/>
        </authorList>
    </citation>
    <scope>NUCLEOTIDE SEQUENCE [LARGE SCALE GENOMIC DNA]</scope>
    <source>
        <strain evidence="8 9">NL03-T5-1</strain>
    </source>
</reference>
<evidence type="ECO:0000313" key="8">
    <source>
        <dbReference type="EMBL" id="MEQ4486509.1"/>
    </source>
</evidence>